<proteinExistence type="predicted"/>
<accession>A0A645GYD8</accession>
<organism evidence="1">
    <name type="scientific">bioreactor metagenome</name>
    <dbReference type="NCBI Taxonomy" id="1076179"/>
    <lineage>
        <taxon>unclassified sequences</taxon>
        <taxon>metagenomes</taxon>
        <taxon>ecological metagenomes</taxon>
    </lineage>
</organism>
<dbReference type="AlphaFoldDB" id="A0A645GYD8"/>
<comment type="caution">
    <text evidence="1">The sequence shown here is derived from an EMBL/GenBank/DDBJ whole genome shotgun (WGS) entry which is preliminary data.</text>
</comment>
<protein>
    <submittedName>
        <fullName evidence="1">Uncharacterized protein</fullName>
    </submittedName>
</protein>
<evidence type="ECO:0000313" key="1">
    <source>
        <dbReference type="EMBL" id="MPN31062.1"/>
    </source>
</evidence>
<gene>
    <name evidence="1" type="ORF">SDC9_178535</name>
</gene>
<sequence>MRRVAALFFRHDGVFQIVAGNADLLGPVTAVHGDRIFKCGFHNREPLLHLVESVRFGKADRPALGVFQQILVVLAYLPAEALHGHFAVQNLLHLRGLLQRFTGRPDHGQQVLFVDIHIVPL</sequence>
<dbReference type="EMBL" id="VSSQ01082442">
    <property type="protein sequence ID" value="MPN31062.1"/>
    <property type="molecule type" value="Genomic_DNA"/>
</dbReference>
<name>A0A645GYD8_9ZZZZ</name>
<reference evidence="1" key="1">
    <citation type="submission" date="2019-08" db="EMBL/GenBank/DDBJ databases">
        <authorList>
            <person name="Kucharzyk K."/>
            <person name="Murdoch R.W."/>
            <person name="Higgins S."/>
            <person name="Loffler F."/>
        </authorList>
    </citation>
    <scope>NUCLEOTIDE SEQUENCE</scope>
</reference>